<comment type="similarity">
    <text evidence="2 8">Belongs to the beta-class carbonic anhydrase family.</text>
</comment>
<sequence length="232" mass="24732">MANETARDRLIALLRGVEYFNTHVFPEKQELFKGLAESQAPSTLFIACADSRVSPGLITQTDPGNLFILRNIGNIVPAYGEMLGGVSSAIEYAVLALGVSSIIVCGHSNCGAMTALLDPDPGKLAKMPTVKSWLRNAEAALAVTAALVSEDAGPATVRCLAEQNVLLQISHLRTHPSVAAALARRQLILQGWFYDIGTGEVLVLDEDSRKTISIEDAISRLETKPVPAEPVG</sequence>
<evidence type="ECO:0000313" key="9">
    <source>
        <dbReference type="EMBL" id="NHO31216.1"/>
    </source>
</evidence>
<evidence type="ECO:0000256" key="1">
    <source>
        <dbReference type="ARBA" id="ARBA00001947"/>
    </source>
</evidence>
<dbReference type="EMBL" id="WOSW01000001">
    <property type="protein sequence ID" value="NHO31216.1"/>
    <property type="molecule type" value="Genomic_DNA"/>
</dbReference>
<dbReference type="Gene3D" id="3.40.1050.10">
    <property type="entry name" value="Carbonic anhydrase"/>
    <property type="match status" value="1"/>
</dbReference>
<evidence type="ECO:0000313" key="10">
    <source>
        <dbReference type="Proteomes" id="UP000615326"/>
    </source>
</evidence>
<proteinExistence type="inferred from homology"/>
<evidence type="ECO:0000256" key="8">
    <source>
        <dbReference type="RuleBase" id="RU003956"/>
    </source>
</evidence>
<reference evidence="9 10" key="1">
    <citation type="journal article" date="2020" name="Int. J. Syst. Evol. Microbiol.">
        <title>Novel acetic acid bacteria from cider fermentations: Acetobacter conturbans sp. nov. and Acetobacter fallax sp. nov.</title>
        <authorList>
            <person name="Sombolestani A.S."/>
            <person name="Cleenwerck I."/>
            <person name="Cnockaert M."/>
            <person name="Borremans W."/>
            <person name="Wieme A.D."/>
            <person name="De Vuyst L."/>
            <person name="Vandamme P."/>
        </authorList>
    </citation>
    <scope>NUCLEOTIDE SEQUENCE [LARGE SCALE GENOMIC DNA]</scope>
    <source>
        <strain evidence="9 10">LMG 1637</strain>
    </source>
</reference>
<dbReference type="PROSITE" id="PS00705">
    <property type="entry name" value="PROK_CO2_ANHYDRASE_2"/>
    <property type="match status" value="1"/>
</dbReference>
<dbReference type="RefSeq" id="WP_173575793.1">
    <property type="nucleotide sequence ID" value="NZ_WOSW01000001.1"/>
</dbReference>
<evidence type="ECO:0000256" key="3">
    <source>
        <dbReference type="ARBA" id="ARBA00012925"/>
    </source>
</evidence>
<keyword evidence="4" id="KW-0479">Metal-binding</keyword>
<comment type="caution">
    <text evidence="9">The sequence shown here is derived from an EMBL/GenBank/DDBJ whole genome shotgun (WGS) entry which is preliminary data.</text>
</comment>
<accession>A0ABX0K4F3</accession>
<dbReference type="Pfam" id="PF00484">
    <property type="entry name" value="Pro_CA"/>
    <property type="match status" value="1"/>
</dbReference>
<dbReference type="EC" id="4.2.1.1" evidence="3 8"/>
<dbReference type="PANTHER" id="PTHR11002:SF76">
    <property type="entry name" value="CARBONIC ANHYDRASE"/>
    <property type="match status" value="1"/>
</dbReference>
<name>A0ABX0K4F3_9PROT</name>
<dbReference type="PANTHER" id="PTHR11002">
    <property type="entry name" value="CARBONIC ANHYDRASE"/>
    <property type="match status" value="1"/>
</dbReference>
<evidence type="ECO:0000256" key="4">
    <source>
        <dbReference type="ARBA" id="ARBA00022723"/>
    </source>
</evidence>
<protein>
    <recommendedName>
        <fullName evidence="3 8">Carbonic anhydrase</fullName>
        <ecNumber evidence="3 8">4.2.1.1</ecNumber>
    </recommendedName>
    <alternativeName>
        <fullName evidence="8">Carbonate dehydratase</fullName>
    </alternativeName>
</protein>
<dbReference type="SMART" id="SM00947">
    <property type="entry name" value="Pro_CA"/>
    <property type="match status" value="1"/>
</dbReference>
<organism evidence="9 10">
    <name type="scientific">Acetobacter fallax</name>
    <dbReference type="NCBI Taxonomy" id="1737473"/>
    <lineage>
        <taxon>Bacteria</taxon>
        <taxon>Pseudomonadati</taxon>
        <taxon>Pseudomonadota</taxon>
        <taxon>Alphaproteobacteria</taxon>
        <taxon>Acetobacterales</taxon>
        <taxon>Acetobacteraceae</taxon>
        <taxon>Acetobacter</taxon>
    </lineage>
</organism>
<comment type="catalytic activity">
    <reaction evidence="7 8">
        <text>hydrogencarbonate + H(+) = CO2 + H2O</text>
        <dbReference type="Rhea" id="RHEA:10748"/>
        <dbReference type="ChEBI" id="CHEBI:15377"/>
        <dbReference type="ChEBI" id="CHEBI:15378"/>
        <dbReference type="ChEBI" id="CHEBI:16526"/>
        <dbReference type="ChEBI" id="CHEBI:17544"/>
        <dbReference type="EC" id="4.2.1.1"/>
    </reaction>
</comment>
<dbReference type="Proteomes" id="UP000615326">
    <property type="component" value="Unassembled WGS sequence"/>
</dbReference>
<dbReference type="SUPFAM" id="SSF53056">
    <property type="entry name" value="beta-carbonic anhydrase, cab"/>
    <property type="match status" value="1"/>
</dbReference>
<evidence type="ECO:0000256" key="2">
    <source>
        <dbReference type="ARBA" id="ARBA00006217"/>
    </source>
</evidence>
<dbReference type="PROSITE" id="PS00704">
    <property type="entry name" value="PROK_CO2_ANHYDRASE_1"/>
    <property type="match status" value="1"/>
</dbReference>
<keyword evidence="6 8" id="KW-0456">Lyase</keyword>
<dbReference type="InterPro" id="IPR036874">
    <property type="entry name" value="Carbonic_anhydrase_sf"/>
</dbReference>
<dbReference type="InterPro" id="IPR015892">
    <property type="entry name" value="Carbonic_anhydrase_CS"/>
</dbReference>
<keyword evidence="5 8" id="KW-0862">Zinc</keyword>
<gene>
    <name evidence="9" type="ORF">GOB84_01325</name>
</gene>
<evidence type="ECO:0000256" key="6">
    <source>
        <dbReference type="ARBA" id="ARBA00023239"/>
    </source>
</evidence>
<dbReference type="InterPro" id="IPR045066">
    <property type="entry name" value="Beta_CA_cladeB"/>
</dbReference>
<evidence type="ECO:0000256" key="5">
    <source>
        <dbReference type="ARBA" id="ARBA00022833"/>
    </source>
</evidence>
<dbReference type="CDD" id="cd00884">
    <property type="entry name" value="beta_CA_cladeB"/>
    <property type="match status" value="1"/>
</dbReference>
<evidence type="ECO:0000256" key="7">
    <source>
        <dbReference type="ARBA" id="ARBA00048348"/>
    </source>
</evidence>
<keyword evidence="10" id="KW-1185">Reference proteome</keyword>
<comment type="cofactor">
    <cofactor evidence="1">
        <name>Zn(2+)</name>
        <dbReference type="ChEBI" id="CHEBI:29105"/>
    </cofactor>
</comment>
<dbReference type="InterPro" id="IPR001765">
    <property type="entry name" value="Carbonic_anhydrase"/>
</dbReference>
<comment type="function">
    <text evidence="8">Reversible hydration of carbon dioxide.</text>
</comment>